<feature type="domain" description="HTH marR-type" evidence="1">
    <location>
        <begin position="1"/>
        <end position="134"/>
    </location>
</feature>
<organism evidence="2 3">
    <name type="scientific">Cryptosporangium japonicum</name>
    <dbReference type="NCBI Taxonomy" id="80872"/>
    <lineage>
        <taxon>Bacteria</taxon>
        <taxon>Bacillati</taxon>
        <taxon>Actinomycetota</taxon>
        <taxon>Actinomycetes</taxon>
        <taxon>Cryptosporangiales</taxon>
        <taxon>Cryptosporangiaceae</taxon>
        <taxon>Cryptosporangium</taxon>
    </lineage>
</organism>
<name>A0ABN0U4P5_9ACTN</name>
<proteinExistence type="predicted"/>
<keyword evidence="3" id="KW-1185">Reference proteome</keyword>
<gene>
    <name evidence="2" type="ORF">GCM10009539_24940</name>
</gene>
<dbReference type="Gene3D" id="1.10.10.10">
    <property type="entry name" value="Winged helix-like DNA-binding domain superfamily/Winged helix DNA-binding domain"/>
    <property type="match status" value="1"/>
</dbReference>
<sequence>MHELGAGVALAGLAALIHRRYSEICAAHDLTPAQAQLLCMLKDRPRGLTELSRLLGLARPGLSGLVDRIERRGLVQRDNAAHDRRAVLLSTTALGQKTVDALYADISSRLPDLLEGVAPEDRRVFERVAAEIATGGGFPGAFGGSCSTAAG</sequence>
<protein>
    <submittedName>
        <fullName evidence="2">MarR family transcriptional regulator</fullName>
    </submittedName>
</protein>
<dbReference type="SUPFAM" id="SSF46785">
    <property type="entry name" value="Winged helix' DNA-binding domain"/>
    <property type="match status" value="1"/>
</dbReference>
<comment type="caution">
    <text evidence="2">The sequence shown here is derived from an EMBL/GenBank/DDBJ whole genome shotgun (WGS) entry which is preliminary data.</text>
</comment>
<dbReference type="Pfam" id="PF12802">
    <property type="entry name" value="MarR_2"/>
    <property type="match status" value="1"/>
</dbReference>
<accession>A0ABN0U4P5</accession>
<dbReference type="PROSITE" id="PS50995">
    <property type="entry name" value="HTH_MARR_2"/>
    <property type="match status" value="1"/>
</dbReference>
<dbReference type="PRINTS" id="PR00598">
    <property type="entry name" value="HTHMARR"/>
</dbReference>
<evidence type="ECO:0000313" key="3">
    <source>
        <dbReference type="Proteomes" id="UP001500967"/>
    </source>
</evidence>
<reference evidence="2 3" key="1">
    <citation type="journal article" date="2019" name="Int. J. Syst. Evol. Microbiol.">
        <title>The Global Catalogue of Microorganisms (GCM) 10K type strain sequencing project: providing services to taxonomists for standard genome sequencing and annotation.</title>
        <authorList>
            <consortium name="The Broad Institute Genomics Platform"/>
            <consortium name="The Broad Institute Genome Sequencing Center for Infectious Disease"/>
            <person name="Wu L."/>
            <person name="Ma J."/>
        </authorList>
    </citation>
    <scope>NUCLEOTIDE SEQUENCE [LARGE SCALE GENOMIC DNA]</scope>
    <source>
        <strain evidence="2 3">JCM 10425</strain>
    </source>
</reference>
<evidence type="ECO:0000313" key="2">
    <source>
        <dbReference type="EMBL" id="GAA0238631.1"/>
    </source>
</evidence>
<dbReference type="InterPro" id="IPR000835">
    <property type="entry name" value="HTH_MarR-typ"/>
</dbReference>
<dbReference type="PANTHER" id="PTHR33164">
    <property type="entry name" value="TRANSCRIPTIONAL REGULATOR, MARR FAMILY"/>
    <property type="match status" value="1"/>
</dbReference>
<dbReference type="RefSeq" id="WP_344648930.1">
    <property type="nucleotide sequence ID" value="NZ_BAAAGX010000009.1"/>
</dbReference>
<dbReference type="InterPro" id="IPR036388">
    <property type="entry name" value="WH-like_DNA-bd_sf"/>
</dbReference>
<dbReference type="PANTHER" id="PTHR33164:SF107">
    <property type="entry name" value="TRANSCRIPTIONAL REGULATORY PROTEIN"/>
    <property type="match status" value="1"/>
</dbReference>
<dbReference type="SMART" id="SM00347">
    <property type="entry name" value="HTH_MARR"/>
    <property type="match status" value="1"/>
</dbReference>
<evidence type="ECO:0000259" key="1">
    <source>
        <dbReference type="PROSITE" id="PS50995"/>
    </source>
</evidence>
<dbReference type="EMBL" id="BAAAGX010000009">
    <property type="protein sequence ID" value="GAA0238631.1"/>
    <property type="molecule type" value="Genomic_DNA"/>
</dbReference>
<dbReference type="InterPro" id="IPR039422">
    <property type="entry name" value="MarR/SlyA-like"/>
</dbReference>
<dbReference type="Proteomes" id="UP001500967">
    <property type="component" value="Unassembled WGS sequence"/>
</dbReference>
<dbReference type="InterPro" id="IPR036390">
    <property type="entry name" value="WH_DNA-bd_sf"/>
</dbReference>